<dbReference type="InterPro" id="IPR050180">
    <property type="entry name" value="RNR_Ribonuclease"/>
</dbReference>
<dbReference type="Gene3D" id="2.40.50.690">
    <property type="match status" value="1"/>
</dbReference>
<evidence type="ECO:0000256" key="12">
    <source>
        <dbReference type="SAM" id="MobiDB-lite"/>
    </source>
</evidence>
<dbReference type="GO" id="GO:0000175">
    <property type="term" value="F:3'-5'-RNA exonuclease activity"/>
    <property type="evidence" value="ECO:0007669"/>
    <property type="project" value="UniProtKB-ARBA"/>
</dbReference>
<name>A0A6V7VQB8_MELEN</name>
<evidence type="ECO:0000313" key="15">
    <source>
        <dbReference type="Proteomes" id="UP000580250"/>
    </source>
</evidence>
<keyword evidence="7" id="KW-0269">Exonuclease</keyword>
<keyword evidence="8" id="KW-0694">RNA-binding</keyword>
<feature type="compositionally biased region" description="Acidic residues" evidence="12">
    <location>
        <begin position="280"/>
        <end position="308"/>
    </location>
</feature>
<evidence type="ECO:0000259" key="13">
    <source>
        <dbReference type="SMART" id="SM00955"/>
    </source>
</evidence>
<feature type="domain" description="RNB" evidence="13">
    <location>
        <begin position="446"/>
        <end position="672"/>
    </location>
</feature>
<dbReference type="GO" id="GO:0071031">
    <property type="term" value="P:nuclear mRNA surveillance of mRNA 3'-end processing"/>
    <property type="evidence" value="ECO:0007669"/>
    <property type="project" value="TreeGrafter"/>
</dbReference>
<evidence type="ECO:0000256" key="11">
    <source>
        <dbReference type="ARBA" id="ARBA00077930"/>
    </source>
</evidence>
<dbReference type="SMART" id="SM00955">
    <property type="entry name" value="RNB"/>
    <property type="match status" value="1"/>
</dbReference>
<keyword evidence="5" id="KW-0378">Hydrolase</keyword>
<evidence type="ECO:0000256" key="7">
    <source>
        <dbReference type="ARBA" id="ARBA00022839"/>
    </source>
</evidence>
<dbReference type="GO" id="GO:0004519">
    <property type="term" value="F:endonuclease activity"/>
    <property type="evidence" value="ECO:0007669"/>
    <property type="project" value="TreeGrafter"/>
</dbReference>
<dbReference type="Gene3D" id="3.40.50.1010">
    <property type="entry name" value="5'-nuclease"/>
    <property type="match status" value="1"/>
</dbReference>
<evidence type="ECO:0000256" key="9">
    <source>
        <dbReference type="ARBA" id="ARBA00023242"/>
    </source>
</evidence>
<comment type="similarity">
    <text evidence="2">Belongs to the RNR ribonuclease family.</text>
</comment>
<dbReference type="GO" id="GO:0003723">
    <property type="term" value="F:RNA binding"/>
    <property type="evidence" value="ECO:0007669"/>
    <property type="project" value="UniProtKB-KW"/>
</dbReference>
<evidence type="ECO:0000256" key="4">
    <source>
        <dbReference type="ARBA" id="ARBA00022722"/>
    </source>
</evidence>
<dbReference type="PANTHER" id="PTHR23355:SF35">
    <property type="entry name" value="EXOSOME COMPLEX EXONUCLEASE RRP44"/>
    <property type="match status" value="1"/>
</dbReference>
<sequence length="674" mass="77294">MELNVKQSGIEKRTFSTTYYKTRSGKINKRVNELYLRNDIPCGFSRCLKCRYNSESLKPLQFFENGSLSKSVKYPHFLLLDGPSIMKFIDVLDDISVFRNIIILQSVWVYIKKMSGAVFKRLNTLFTENNDRMFVFLNEFVGQTFVDPSFSRVPELYQEQCLISGSKFLCDHWNEFSVRPLIMCSSEETVARVSKDYPHVISIIDYVKGIPGSESLIQRLTDLGKKERRGRALFPEYWTQDKRFLNMNRPVHGDVVVAQLLPESEWTAPEKTIRLRDAEETQNEGDNLPDADGEEEEEGQEEDLEDSEAPAKKSRKEVLPSARIVGILRRNWRHYCGIILPPNMPGARQFLFAPSERLIPRIRIETSYYEQLIGKKVLVQIDSWPQDSHYPRGHYIRVIGNEGERKTEDEVILLEHEVPYDEFSPAVLACLPEVPWSPHPLDPPEREDLTSLDICSVDPEGCTDIDDAVHCRELGPNRFEVGVHIADVTHFVRPGTAIDQTAAERSTTVYLCGRRIDMLPSLLSTNLCSLRGGELRYAFSVIWELNGDAEIQNVKFCKSLIHSRAALTYQKAQEMIDDEKYQDVIATSLRNLLNLSKKLKSRRRTVGALELASSEIRFDINPETGAPVKVLEKQHLETMSMIEEFMLLANISVAEKILYEYPVIIFLLIILKIS</sequence>
<organism evidence="14 15">
    <name type="scientific">Meloidogyne enterolobii</name>
    <name type="common">Root-knot nematode worm</name>
    <name type="synonym">Meloidogyne mayaguensis</name>
    <dbReference type="NCBI Taxonomy" id="390850"/>
    <lineage>
        <taxon>Eukaryota</taxon>
        <taxon>Metazoa</taxon>
        <taxon>Ecdysozoa</taxon>
        <taxon>Nematoda</taxon>
        <taxon>Chromadorea</taxon>
        <taxon>Rhabditida</taxon>
        <taxon>Tylenchina</taxon>
        <taxon>Tylenchomorpha</taxon>
        <taxon>Tylenchoidea</taxon>
        <taxon>Meloidogynidae</taxon>
        <taxon>Meloidogyninae</taxon>
        <taxon>Meloidogyne</taxon>
    </lineage>
</organism>
<feature type="region of interest" description="Disordered" evidence="12">
    <location>
        <begin position="271"/>
        <end position="315"/>
    </location>
</feature>
<dbReference type="GO" id="GO:0006364">
    <property type="term" value="P:rRNA processing"/>
    <property type="evidence" value="ECO:0007669"/>
    <property type="project" value="UniProtKB-KW"/>
</dbReference>
<dbReference type="InterPro" id="IPR001900">
    <property type="entry name" value="RNase_II/R"/>
</dbReference>
<keyword evidence="3" id="KW-0698">rRNA processing</keyword>
<dbReference type="InterPro" id="IPR041505">
    <property type="entry name" value="Dis3_CSD2"/>
</dbReference>
<comment type="subcellular location">
    <subcellularLocation>
        <location evidence="1">Nucleus</location>
    </subcellularLocation>
</comment>
<evidence type="ECO:0000256" key="3">
    <source>
        <dbReference type="ARBA" id="ARBA00022552"/>
    </source>
</evidence>
<dbReference type="GO" id="GO:0000176">
    <property type="term" value="C:nuclear exosome (RNase complex)"/>
    <property type="evidence" value="ECO:0007669"/>
    <property type="project" value="TreeGrafter"/>
</dbReference>
<dbReference type="Gene3D" id="2.40.50.700">
    <property type="match status" value="1"/>
</dbReference>
<dbReference type="PANTHER" id="PTHR23355">
    <property type="entry name" value="RIBONUCLEASE"/>
    <property type="match status" value="1"/>
</dbReference>
<dbReference type="Pfam" id="PF00773">
    <property type="entry name" value="RNB"/>
    <property type="match status" value="1"/>
</dbReference>
<reference evidence="14 15" key="1">
    <citation type="submission" date="2020-08" db="EMBL/GenBank/DDBJ databases">
        <authorList>
            <person name="Koutsovoulos G."/>
            <person name="Danchin GJ E."/>
        </authorList>
    </citation>
    <scope>NUCLEOTIDE SEQUENCE [LARGE SCALE GENOMIC DNA]</scope>
</reference>
<dbReference type="Proteomes" id="UP000580250">
    <property type="component" value="Unassembled WGS sequence"/>
</dbReference>
<dbReference type="FunFam" id="2.40.50.700:FF:000001">
    <property type="entry name" value="Exosome complex exonuclease exoribonuclease (Rrp44)"/>
    <property type="match status" value="1"/>
</dbReference>
<accession>A0A6V7VQB8</accession>
<keyword evidence="4" id="KW-0540">Nuclease</keyword>
<evidence type="ECO:0000256" key="2">
    <source>
        <dbReference type="ARBA" id="ARBA00005785"/>
    </source>
</evidence>
<evidence type="ECO:0000256" key="5">
    <source>
        <dbReference type="ARBA" id="ARBA00022801"/>
    </source>
</evidence>
<evidence type="ECO:0000256" key="1">
    <source>
        <dbReference type="ARBA" id="ARBA00004123"/>
    </source>
</evidence>
<dbReference type="GO" id="GO:0016075">
    <property type="term" value="P:rRNA catabolic process"/>
    <property type="evidence" value="ECO:0007669"/>
    <property type="project" value="TreeGrafter"/>
</dbReference>
<protein>
    <recommendedName>
        <fullName evidence="10">Protein DIS3 homolog</fullName>
    </recommendedName>
    <alternativeName>
        <fullName evidence="11">Ribosomal RNA-processing protein 44</fullName>
    </alternativeName>
</protein>
<gene>
    <name evidence="14" type="ORF">MENT_LOCUS28859</name>
</gene>
<dbReference type="EMBL" id="CAJEWN010000288">
    <property type="protein sequence ID" value="CAD2177009.1"/>
    <property type="molecule type" value="Genomic_DNA"/>
</dbReference>
<dbReference type="InterPro" id="IPR012340">
    <property type="entry name" value="NA-bd_OB-fold"/>
</dbReference>
<comment type="caution">
    <text evidence="14">The sequence shown here is derived from an EMBL/GenBank/DDBJ whole genome shotgun (WGS) entry which is preliminary data.</text>
</comment>
<dbReference type="OrthoDB" id="372421at2759"/>
<dbReference type="GO" id="GO:0000177">
    <property type="term" value="C:cytoplasmic exosome (RNase complex)"/>
    <property type="evidence" value="ECO:0007669"/>
    <property type="project" value="TreeGrafter"/>
</dbReference>
<evidence type="ECO:0000256" key="6">
    <source>
        <dbReference type="ARBA" id="ARBA00022835"/>
    </source>
</evidence>
<dbReference type="AlphaFoldDB" id="A0A6V7VQB8"/>
<keyword evidence="6" id="KW-0271">Exosome</keyword>
<keyword evidence="9" id="KW-0539">Nucleus</keyword>
<evidence type="ECO:0000256" key="10">
    <source>
        <dbReference type="ARBA" id="ARBA00077221"/>
    </source>
</evidence>
<evidence type="ECO:0000256" key="8">
    <source>
        <dbReference type="ARBA" id="ARBA00022884"/>
    </source>
</evidence>
<evidence type="ECO:0000313" key="14">
    <source>
        <dbReference type="EMBL" id="CAD2177009.1"/>
    </source>
</evidence>
<dbReference type="Pfam" id="PF17849">
    <property type="entry name" value="OB_Dis3"/>
    <property type="match status" value="1"/>
</dbReference>
<proteinExistence type="inferred from homology"/>
<dbReference type="SUPFAM" id="SSF50249">
    <property type="entry name" value="Nucleic acid-binding proteins"/>
    <property type="match status" value="2"/>
</dbReference>